<reference evidence="1 2" key="1">
    <citation type="submission" date="2019-10" db="EMBL/GenBank/DDBJ databases">
        <title>Nonomuraea sp. nov., isolated from Phyllanthus amarus.</title>
        <authorList>
            <person name="Klykleung N."/>
            <person name="Tanasupawat S."/>
        </authorList>
    </citation>
    <scope>NUCLEOTIDE SEQUENCE [LARGE SCALE GENOMIC DNA]</scope>
    <source>
        <strain evidence="1 2">CR1-09</strain>
    </source>
</reference>
<gene>
    <name evidence="1" type="ORF">FH610_040140</name>
</gene>
<proteinExistence type="predicted"/>
<protein>
    <submittedName>
        <fullName evidence="1">Uncharacterized protein</fullName>
    </submittedName>
</protein>
<evidence type="ECO:0000313" key="1">
    <source>
        <dbReference type="EMBL" id="KAB8174773.1"/>
    </source>
</evidence>
<dbReference type="EMBL" id="VDMA02000037">
    <property type="protein sequence ID" value="KAB8174773.1"/>
    <property type="molecule type" value="Genomic_DNA"/>
</dbReference>
<sequence length="146" mass="14127">MDDVAVGVAVGGAVGVGVGGVDDVAVGVAVGGADGVGVGGMDGVAVGVAVGEVVTTSGTLVAISLLSEVTLTKYSEESSHVRTTGPGVSSLAVTKKASRMPPSDLLEPDCRGSAEVTPVGVLTSQVAVWLPGDGATILVLTLAWIT</sequence>
<evidence type="ECO:0000313" key="2">
    <source>
        <dbReference type="Proteomes" id="UP000313066"/>
    </source>
</evidence>
<name>A0A5N6B3Z3_9ACTN</name>
<dbReference type="Proteomes" id="UP000313066">
    <property type="component" value="Unassembled WGS sequence"/>
</dbReference>
<organism evidence="1 2">
    <name type="scientific">Microbispora catharanthi</name>
    <dbReference type="NCBI Taxonomy" id="1712871"/>
    <lineage>
        <taxon>Bacteria</taxon>
        <taxon>Bacillati</taxon>
        <taxon>Actinomycetota</taxon>
        <taxon>Actinomycetes</taxon>
        <taxon>Streptosporangiales</taxon>
        <taxon>Streptosporangiaceae</taxon>
        <taxon>Microbispora</taxon>
    </lineage>
</organism>
<keyword evidence="2" id="KW-1185">Reference proteome</keyword>
<dbReference type="AlphaFoldDB" id="A0A5N6B3Z3"/>
<accession>A0A5N6B3Z3</accession>
<comment type="caution">
    <text evidence="1">The sequence shown here is derived from an EMBL/GenBank/DDBJ whole genome shotgun (WGS) entry which is preliminary data.</text>
</comment>